<evidence type="ECO:0000256" key="5">
    <source>
        <dbReference type="ARBA" id="ARBA00023040"/>
    </source>
</evidence>
<feature type="transmembrane region" description="Helical" evidence="9">
    <location>
        <begin position="146"/>
        <end position="170"/>
    </location>
</feature>
<keyword evidence="4 9" id="KW-1133">Transmembrane helix</keyword>
<name>A0A914UYB0_9BILA</name>
<keyword evidence="3 9" id="KW-0812">Transmembrane</keyword>
<dbReference type="InterPro" id="IPR000276">
    <property type="entry name" value="GPCR_Rhodpsn"/>
</dbReference>
<comment type="subcellular location">
    <subcellularLocation>
        <location evidence="1">Cell membrane</location>
        <topology evidence="1">Multi-pass membrane protein</topology>
    </subcellularLocation>
</comment>
<feature type="transmembrane region" description="Helical" evidence="9">
    <location>
        <begin position="58"/>
        <end position="79"/>
    </location>
</feature>
<keyword evidence="8" id="KW-0807">Transducer</keyword>
<dbReference type="PROSITE" id="PS50262">
    <property type="entry name" value="G_PROTEIN_RECEP_F1_2"/>
    <property type="match status" value="1"/>
</dbReference>
<feature type="domain" description="G-protein coupled receptors family 1 profile" evidence="10">
    <location>
        <begin position="1"/>
        <end position="249"/>
    </location>
</feature>
<evidence type="ECO:0000259" key="10">
    <source>
        <dbReference type="PROSITE" id="PS50262"/>
    </source>
</evidence>
<evidence type="ECO:0000256" key="9">
    <source>
        <dbReference type="SAM" id="Phobius"/>
    </source>
</evidence>
<reference evidence="12" key="1">
    <citation type="submission" date="2022-11" db="UniProtKB">
        <authorList>
            <consortium name="WormBaseParasite"/>
        </authorList>
    </citation>
    <scope>IDENTIFICATION</scope>
</reference>
<evidence type="ECO:0000256" key="3">
    <source>
        <dbReference type="ARBA" id="ARBA00022692"/>
    </source>
</evidence>
<evidence type="ECO:0000313" key="11">
    <source>
        <dbReference type="Proteomes" id="UP000887566"/>
    </source>
</evidence>
<dbReference type="GO" id="GO:0005886">
    <property type="term" value="C:plasma membrane"/>
    <property type="evidence" value="ECO:0007669"/>
    <property type="project" value="UniProtKB-SubCell"/>
</dbReference>
<feature type="transmembrane region" description="Helical" evidence="9">
    <location>
        <begin position="197"/>
        <end position="216"/>
    </location>
</feature>
<dbReference type="InterPro" id="IPR017452">
    <property type="entry name" value="GPCR_Rhodpsn_7TM"/>
</dbReference>
<keyword evidence="6 9" id="KW-0472">Membrane</keyword>
<dbReference type="CDD" id="cd00637">
    <property type="entry name" value="7tm_classA_rhodopsin-like"/>
    <property type="match status" value="1"/>
</dbReference>
<dbReference type="GO" id="GO:0004930">
    <property type="term" value="F:G protein-coupled receptor activity"/>
    <property type="evidence" value="ECO:0007669"/>
    <property type="project" value="UniProtKB-KW"/>
</dbReference>
<feature type="transmembrane region" description="Helical" evidence="9">
    <location>
        <begin position="236"/>
        <end position="256"/>
    </location>
</feature>
<feature type="transmembrane region" description="Helical" evidence="9">
    <location>
        <begin position="100"/>
        <end position="126"/>
    </location>
</feature>
<feature type="transmembrane region" description="Helical" evidence="9">
    <location>
        <begin position="20"/>
        <end position="38"/>
    </location>
</feature>
<organism evidence="11 12">
    <name type="scientific">Plectus sambesii</name>
    <dbReference type="NCBI Taxonomy" id="2011161"/>
    <lineage>
        <taxon>Eukaryota</taxon>
        <taxon>Metazoa</taxon>
        <taxon>Ecdysozoa</taxon>
        <taxon>Nematoda</taxon>
        <taxon>Chromadorea</taxon>
        <taxon>Plectida</taxon>
        <taxon>Plectina</taxon>
        <taxon>Plectoidea</taxon>
        <taxon>Plectidae</taxon>
        <taxon>Plectus</taxon>
    </lineage>
</organism>
<dbReference type="SUPFAM" id="SSF81321">
    <property type="entry name" value="Family A G protein-coupled receptor-like"/>
    <property type="match status" value="1"/>
</dbReference>
<sequence length="289" mass="32644">MFLIVIILTSKTLRNKSSNWFLVGFAISGFLHGMGHLLDGLAMRFGSADNSLNRLICSIAGGFHLITAASNFGFPFLIAADRFYKITIPQPNTFSLGHTLFTNTFSIPLIFGWFCFALLFNIPMLLNSAFGEDTVGYCGTKRISEVRIMLMLLCVCCVFFVAFPLSYVYYMRLAKWIKQNQRATSTESTKRTTEIMLMMKLIIVVPLVLSVVPITLSTGQMILPELPMWLKRILIAPYYVSNAVDPWLTIFLVQPIRQRALQLLRMFERNATVSVQGAPETKLPSQRQT</sequence>
<evidence type="ECO:0000256" key="2">
    <source>
        <dbReference type="ARBA" id="ARBA00022475"/>
    </source>
</evidence>
<protein>
    <submittedName>
        <fullName evidence="12">G-protein coupled receptors family 1 profile domain-containing protein</fullName>
    </submittedName>
</protein>
<keyword evidence="5" id="KW-0297">G-protein coupled receptor</keyword>
<dbReference type="PANTHER" id="PTHR24228">
    <property type="entry name" value="B2 BRADYKININ RECEPTOR/ANGIOTENSIN II RECEPTOR"/>
    <property type="match status" value="1"/>
</dbReference>
<dbReference type="PANTHER" id="PTHR24228:SF59">
    <property type="entry name" value="NEUROPEPTIDE RECEPTOR 15"/>
    <property type="match status" value="1"/>
</dbReference>
<evidence type="ECO:0000256" key="4">
    <source>
        <dbReference type="ARBA" id="ARBA00022989"/>
    </source>
</evidence>
<keyword evidence="11" id="KW-1185">Reference proteome</keyword>
<dbReference type="Proteomes" id="UP000887566">
    <property type="component" value="Unplaced"/>
</dbReference>
<dbReference type="WBParaSite" id="PSAMB.scaffold1342size32731.g12434.t1">
    <property type="protein sequence ID" value="PSAMB.scaffold1342size32731.g12434.t1"/>
    <property type="gene ID" value="PSAMB.scaffold1342size32731.g12434"/>
</dbReference>
<evidence type="ECO:0000256" key="7">
    <source>
        <dbReference type="ARBA" id="ARBA00023170"/>
    </source>
</evidence>
<evidence type="ECO:0000313" key="12">
    <source>
        <dbReference type="WBParaSite" id="PSAMB.scaffold1342size32731.g12434.t1"/>
    </source>
</evidence>
<accession>A0A914UYB0</accession>
<keyword evidence="2" id="KW-1003">Cell membrane</keyword>
<dbReference type="Pfam" id="PF00001">
    <property type="entry name" value="7tm_1"/>
    <property type="match status" value="1"/>
</dbReference>
<evidence type="ECO:0000256" key="6">
    <source>
        <dbReference type="ARBA" id="ARBA00023136"/>
    </source>
</evidence>
<evidence type="ECO:0000256" key="8">
    <source>
        <dbReference type="ARBA" id="ARBA00023224"/>
    </source>
</evidence>
<dbReference type="AlphaFoldDB" id="A0A914UYB0"/>
<evidence type="ECO:0000256" key="1">
    <source>
        <dbReference type="ARBA" id="ARBA00004651"/>
    </source>
</evidence>
<dbReference type="Gene3D" id="1.20.1070.10">
    <property type="entry name" value="Rhodopsin 7-helix transmembrane proteins"/>
    <property type="match status" value="1"/>
</dbReference>
<proteinExistence type="predicted"/>
<keyword evidence="7" id="KW-0675">Receptor</keyword>